<evidence type="ECO:0000256" key="1">
    <source>
        <dbReference type="SAM" id="MobiDB-lite"/>
    </source>
</evidence>
<evidence type="ECO:0000313" key="2">
    <source>
        <dbReference type="EMBL" id="KAL3519793.1"/>
    </source>
</evidence>
<feature type="region of interest" description="Disordered" evidence="1">
    <location>
        <begin position="1"/>
        <end position="20"/>
    </location>
</feature>
<protein>
    <submittedName>
        <fullName evidence="2">Uncharacterized protein</fullName>
    </submittedName>
</protein>
<sequence length="123" mass="13714">MVVRHRPIGKRRTPCEDKRPRTQVRIPSTAVGAGQPWPWYNNTFIVTSPCGTSSIGKRRTPCEDKRPRTQVRIPSTAVGAGQPWSWYNNTLSSGSHKGDITMTVIASKLLNMTNSRLCYLGLC</sequence>
<name>A0ABD2ZKE1_9GENT</name>
<reference evidence="2 3" key="1">
    <citation type="submission" date="2024-11" db="EMBL/GenBank/DDBJ databases">
        <title>A near-complete genome assembly of Cinchona calisaya.</title>
        <authorList>
            <person name="Lian D.C."/>
            <person name="Zhao X.W."/>
            <person name="Wei L."/>
        </authorList>
    </citation>
    <scope>NUCLEOTIDE SEQUENCE [LARGE SCALE GENOMIC DNA]</scope>
    <source>
        <tissue evidence="2">Nenye</tissue>
    </source>
</reference>
<organism evidence="2 3">
    <name type="scientific">Cinchona calisaya</name>
    <dbReference type="NCBI Taxonomy" id="153742"/>
    <lineage>
        <taxon>Eukaryota</taxon>
        <taxon>Viridiplantae</taxon>
        <taxon>Streptophyta</taxon>
        <taxon>Embryophyta</taxon>
        <taxon>Tracheophyta</taxon>
        <taxon>Spermatophyta</taxon>
        <taxon>Magnoliopsida</taxon>
        <taxon>eudicotyledons</taxon>
        <taxon>Gunneridae</taxon>
        <taxon>Pentapetalae</taxon>
        <taxon>asterids</taxon>
        <taxon>lamiids</taxon>
        <taxon>Gentianales</taxon>
        <taxon>Rubiaceae</taxon>
        <taxon>Cinchonoideae</taxon>
        <taxon>Cinchoneae</taxon>
        <taxon>Cinchona</taxon>
    </lineage>
</organism>
<gene>
    <name evidence="2" type="ORF">ACH5RR_017942</name>
</gene>
<dbReference type="Proteomes" id="UP001630127">
    <property type="component" value="Unassembled WGS sequence"/>
</dbReference>
<proteinExistence type="predicted"/>
<evidence type="ECO:0000313" key="3">
    <source>
        <dbReference type="Proteomes" id="UP001630127"/>
    </source>
</evidence>
<dbReference type="EMBL" id="JBJUIK010000008">
    <property type="protein sequence ID" value="KAL3519793.1"/>
    <property type="molecule type" value="Genomic_DNA"/>
</dbReference>
<feature type="compositionally biased region" description="Basic residues" evidence="1">
    <location>
        <begin position="1"/>
        <end position="12"/>
    </location>
</feature>
<accession>A0ABD2ZKE1</accession>
<comment type="caution">
    <text evidence="2">The sequence shown here is derived from an EMBL/GenBank/DDBJ whole genome shotgun (WGS) entry which is preliminary data.</text>
</comment>
<keyword evidence="3" id="KW-1185">Reference proteome</keyword>
<dbReference type="AlphaFoldDB" id="A0ABD2ZKE1"/>